<dbReference type="SUPFAM" id="SSF52540">
    <property type="entry name" value="P-loop containing nucleoside triphosphate hydrolases"/>
    <property type="match status" value="1"/>
</dbReference>
<dbReference type="AlphaFoldDB" id="F6D9L3"/>
<reference evidence="1 2" key="1">
    <citation type="submission" date="2011-05" db="EMBL/GenBank/DDBJ databases">
        <title>Complete sequence of Thioalkalimicrobium cyclicum ALM1.</title>
        <authorList>
            <consortium name="US DOE Joint Genome Institute"/>
            <person name="Lucas S."/>
            <person name="Han J."/>
            <person name="Lapidus A."/>
            <person name="Cheng J.-F."/>
            <person name="Goodwin L."/>
            <person name="Pitluck S."/>
            <person name="Peters L."/>
            <person name="Mikhailova N."/>
            <person name="Davenport K."/>
            <person name="Han C."/>
            <person name="Tapia R."/>
            <person name="Land M."/>
            <person name="Hauser L."/>
            <person name="Kyrpides N."/>
            <person name="Ivanova N."/>
            <person name="Pagani I."/>
            <person name="Kappler U."/>
            <person name="Woyke T."/>
        </authorList>
    </citation>
    <scope>NUCLEOTIDE SEQUENCE [LARGE SCALE GENOMIC DNA]</scope>
    <source>
        <strain evidence="2">DSM 14477 / JCM 11371 / ALM1</strain>
    </source>
</reference>
<name>F6D9L3_THICA</name>
<dbReference type="HOGENOM" id="CLU_1115355_0_0_6"/>
<protein>
    <submittedName>
        <fullName evidence="1">Uncharacterized protein</fullName>
    </submittedName>
</protein>
<dbReference type="InterPro" id="IPR027417">
    <property type="entry name" value="P-loop_NTPase"/>
</dbReference>
<dbReference type="EMBL" id="CP002776">
    <property type="protein sequence ID" value="AEG30970.1"/>
    <property type="molecule type" value="Genomic_DNA"/>
</dbReference>
<proteinExistence type="predicted"/>
<evidence type="ECO:0000313" key="1">
    <source>
        <dbReference type="EMBL" id="AEG30970.1"/>
    </source>
</evidence>
<dbReference type="STRING" id="717773.Thicy_0194"/>
<organism evidence="1 2">
    <name type="scientific">Thiomicrospira cyclica (strain DSM 14477 / JCM 11371 / ALM1)</name>
    <name type="common">Thioalkalimicrobium cyclicum</name>
    <dbReference type="NCBI Taxonomy" id="717773"/>
    <lineage>
        <taxon>Bacteria</taxon>
        <taxon>Pseudomonadati</taxon>
        <taxon>Pseudomonadota</taxon>
        <taxon>Gammaproteobacteria</taxon>
        <taxon>Thiotrichales</taxon>
        <taxon>Piscirickettsiaceae</taxon>
        <taxon>Thiomicrospira</taxon>
    </lineage>
</organism>
<sequence>MVITHSLFLMGLPGCGKTSVVEKLQAFQRNAVFGDVNVAVRESVDFDFAANPEEQSCLVWDARETFDAYEPDWLQSFFAKTKPLIVTYWTRLDLMTQSQFNRQLKTWFNGQVFYADTLTPVKAMSLLSAESDSASNPASSLFERDLVVLEVSIGRVVLEHLLFVLEMVQQNHQRPIWRAEGTLLTQEYVNPVVLDMTRGQLRTEGLQPKSGTEPQMLLGQLTFWLDKSIDPAQLQDWIVATLAPGERIVI</sequence>
<evidence type="ECO:0000313" key="2">
    <source>
        <dbReference type="Proteomes" id="UP000009232"/>
    </source>
</evidence>
<gene>
    <name evidence="1" type="ordered locus">Thicy_0194</name>
</gene>
<dbReference type="Proteomes" id="UP000009232">
    <property type="component" value="Chromosome"/>
</dbReference>
<accession>F6D9L3</accession>
<dbReference type="OrthoDB" id="5615400at2"/>
<dbReference type="KEGG" id="tcy:Thicy_0194"/>
<dbReference type="RefSeq" id="WP_013834753.1">
    <property type="nucleotide sequence ID" value="NC_015581.1"/>
</dbReference>
<keyword evidence="2" id="KW-1185">Reference proteome</keyword>